<comment type="caution">
    <text evidence="2">The sequence shown here is derived from an EMBL/GenBank/DDBJ whole genome shotgun (WGS) entry which is preliminary data.</text>
</comment>
<accession>A0A4Y3HVP6</accession>
<comment type="similarity">
    <text evidence="1">Belongs to the HAD-like hydrolase superfamily. CbbY/CbbZ/Gph/YieH family.</text>
</comment>
<dbReference type="InterPro" id="IPR010976">
    <property type="entry name" value="B-phosphoglucomutase_hydrolase"/>
</dbReference>
<sequence>MMLKLEQYQGIIFDMDGTLIDTMPAHVAAWEQTAKQFGFDFDPKWLHSLGGMPSPKIVLEVNRRFGLELDPVQVSSFKMSQFASNEAKGELINMTHQVLLEQMQSKKVAIGTGAQRNSAHDLLKARGVFDYFDTVVTATEVNNHKPFPDTFLLAAENMQCQPTECVVFEDTLLGLQAAHAAGMDCYLVTDSGFVFKPVNEAAFTE</sequence>
<dbReference type="InterPro" id="IPR006439">
    <property type="entry name" value="HAD-SF_hydro_IA"/>
</dbReference>
<dbReference type="InterPro" id="IPR041492">
    <property type="entry name" value="HAD_2"/>
</dbReference>
<keyword evidence="3" id="KW-1185">Reference proteome</keyword>
<dbReference type="Pfam" id="PF13419">
    <property type="entry name" value="HAD_2"/>
    <property type="match status" value="1"/>
</dbReference>
<dbReference type="Gene3D" id="3.40.50.1000">
    <property type="entry name" value="HAD superfamily/HAD-like"/>
    <property type="match status" value="1"/>
</dbReference>
<evidence type="ECO:0000313" key="3">
    <source>
        <dbReference type="Proteomes" id="UP000318717"/>
    </source>
</evidence>
<dbReference type="PRINTS" id="PR00413">
    <property type="entry name" value="HADHALOGNASE"/>
</dbReference>
<reference evidence="2 3" key="1">
    <citation type="submission" date="2019-06" db="EMBL/GenBank/DDBJ databases">
        <title>Whole genome shotgun sequence of Vibrio inusitatus NBRC 102082.</title>
        <authorList>
            <person name="Hosoyama A."/>
            <person name="Uohara A."/>
            <person name="Ohji S."/>
            <person name="Ichikawa N."/>
        </authorList>
    </citation>
    <scope>NUCLEOTIDE SEQUENCE [LARGE SCALE GENOMIC DNA]</scope>
    <source>
        <strain evidence="2 3">NBRC 102082</strain>
    </source>
</reference>
<dbReference type="AlphaFoldDB" id="A0A4Y3HVP6"/>
<dbReference type="InterPro" id="IPR036412">
    <property type="entry name" value="HAD-like_sf"/>
</dbReference>
<dbReference type="SUPFAM" id="SSF56784">
    <property type="entry name" value="HAD-like"/>
    <property type="match status" value="1"/>
</dbReference>
<dbReference type="NCBIfam" id="TIGR02009">
    <property type="entry name" value="PGMB-YQAB-SF"/>
    <property type="match status" value="1"/>
</dbReference>
<dbReference type="OrthoDB" id="9782449at2"/>
<dbReference type="RefSeq" id="WP_141344735.1">
    <property type="nucleotide sequence ID" value="NZ_BJLF01000004.1"/>
</dbReference>
<gene>
    <name evidence="2" type="ORF">VIN01S_11480</name>
</gene>
<dbReference type="CDD" id="cd07505">
    <property type="entry name" value="HAD_BPGM-like"/>
    <property type="match status" value="1"/>
</dbReference>
<dbReference type="NCBIfam" id="TIGR01509">
    <property type="entry name" value="HAD-SF-IA-v3"/>
    <property type="match status" value="1"/>
</dbReference>
<proteinExistence type="inferred from homology"/>
<dbReference type="GO" id="GO:0050308">
    <property type="term" value="F:sugar-phosphatase activity"/>
    <property type="evidence" value="ECO:0007669"/>
    <property type="project" value="TreeGrafter"/>
</dbReference>
<dbReference type="InterPro" id="IPR051806">
    <property type="entry name" value="HAD-like_SPP"/>
</dbReference>
<organism evidence="2 3">
    <name type="scientific">Vibrio inusitatus NBRC 102082</name>
    <dbReference type="NCBI Taxonomy" id="1219070"/>
    <lineage>
        <taxon>Bacteria</taxon>
        <taxon>Pseudomonadati</taxon>
        <taxon>Pseudomonadota</taxon>
        <taxon>Gammaproteobacteria</taxon>
        <taxon>Vibrionales</taxon>
        <taxon>Vibrionaceae</taxon>
        <taxon>Vibrio</taxon>
    </lineage>
</organism>
<dbReference type="Proteomes" id="UP000318717">
    <property type="component" value="Unassembled WGS sequence"/>
</dbReference>
<dbReference type="SFLD" id="SFLDG01129">
    <property type="entry name" value="C1.5:_HAD__Beta-PGM__Phosphata"/>
    <property type="match status" value="1"/>
</dbReference>
<name>A0A4Y3HVP6_9VIBR</name>
<dbReference type="InterPro" id="IPR023214">
    <property type="entry name" value="HAD_sf"/>
</dbReference>
<dbReference type="PANTHER" id="PTHR43481">
    <property type="entry name" value="FRUCTOSE-1-PHOSPHATE PHOSPHATASE"/>
    <property type="match status" value="1"/>
</dbReference>
<dbReference type="EMBL" id="BJLF01000004">
    <property type="protein sequence ID" value="GEA50344.1"/>
    <property type="molecule type" value="Genomic_DNA"/>
</dbReference>
<evidence type="ECO:0000256" key="1">
    <source>
        <dbReference type="ARBA" id="ARBA00006171"/>
    </source>
</evidence>
<evidence type="ECO:0000313" key="2">
    <source>
        <dbReference type="EMBL" id="GEA50344.1"/>
    </source>
</evidence>
<dbReference type="SFLD" id="SFLDS00003">
    <property type="entry name" value="Haloacid_Dehalogenase"/>
    <property type="match status" value="1"/>
</dbReference>
<dbReference type="SFLD" id="SFLDG01135">
    <property type="entry name" value="C1.5.6:_HAD__Beta-PGM__Phospha"/>
    <property type="match status" value="1"/>
</dbReference>
<dbReference type="InterPro" id="IPR023198">
    <property type="entry name" value="PGP-like_dom2"/>
</dbReference>
<dbReference type="Gene3D" id="1.10.150.240">
    <property type="entry name" value="Putative phosphatase, domain 2"/>
    <property type="match status" value="1"/>
</dbReference>
<dbReference type="PANTHER" id="PTHR43481:SF4">
    <property type="entry name" value="GLYCEROL-1-PHOSPHATE PHOSPHOHYDROLASE 1-RELATED"/>
    <property type="match status" value="1"/>
</dbReference>
<protein>
    <submittedName>
        <fullName evidence="2">Carotenoid dehydrogenase</fullName>
    </submittedName>
</protein>